<evidence type="ECO:0000256" key="6">
    <source>
        <dbReference type="ARBA" id="ARBA00022660"/>
    </source>
</evidence>
<dbReference type="GO" id="GO:0042597">
    <property type="term" value="C:periplasmic space"/>
    <property type="evidence" value="ECO:0007669"/>
    <property type="project" value="UniProtKB-SubCell"/>
</dbReference>
<dbReference type="InterPro" id="IPR010514">
    <property type="entry name" value="COX_ARM"/>
</dbReference>
<dbReference type="GO" id="GO:0016682">
    <property type="term" value="F:oxidoreductase activity, acting on diphenols and related substances as donors, oxygen as acceptor"/>
    <property type="evidence" value="ECO:0007669"/>
    <property type="project" value="InterPro"/>
</dbReference>
<dbReference type="Pfam" id="PF00116">
    <property type="entry name" value="COX2"/>
    <property type="match status" value="1"/>
</dbReference>
<evidence type="ECO:0000313" key="19">
    <source>
        <dbReference type="EMBL" id="NYT35961.1"/>
    </source>
</evidence>
<evidence type="ECO:0000256" key="4">
    <source>
        <dbReference type="ARBA" id="ARBA00022448"/>
    </source>
</evidence>
<keyword evidence="20" id="KW-1185">Reference proteome</keyword>
<keyword evidence="7 16" id="KW-0812">Transmembrane</keyword>
<keyword evidence="5 15" id="KW-1003">Cell membrane</keyword>
<evidence type="ECO:0000256" key="2">
    <source>
        <dbReference type="ARBA" id="ARBA00004651"/>
    </source>
</evidence>
<dbReference type="PANTHER" id="PTHR22888:SF18">
    <property type="entry name" value="CYTOCHROME BO(3) UBIQUINOL OXIDASE SUBUNIT 2"/>
    <property type="match status" value="1"/>
</dbReference>
<dbReference type="PROSITE" id="PS50857">
    <property type="entry name" value="COX2_CUA"/>
    <property type="match status" value="1"/>
</dbReference>
<organism evidence="19 20">
    <name type="scientific">Allopusillimonas soli</name>
    <dbReference type="NCBI Taxonomy" id="659016"/>
    <lineage>
        <taxon>Bacteria</taxon>
        <taxon>Pseudomonadati</taxon>
        <taxon>Pseudomonadota</taxon>
        <taxon>Betaproteobacteria</taxon>
        <taxon>Burkholderiales</taxon>
        <taxon>Alcaligenaceae</taxon>
        <taxon>Allopusillimonas</taxon>
    </lineage>
</organism>
<evidence type="ECO:0000256" key="9">
    <source>
        <dbReference type="ARBA" id="ARBA00022982"/>
    </source>
</evidence>
<dbReference type="GO" id="GO:0042773">
    <property type="term" value="P:ATP synthesis coupled electron transport"/>
    <property type="evidence" value="ECO:0007669"/>
    <property type="project" value="TreeGrafter"/>
</dbReference>
<name>A0A853FBP0_9BURK</name>
<dbReference type="Gene3D" id="2.60.40.420">
    <property type="entry name" value="Cupredoxins - blue copper proteins"/>
    <property type="match status" value="1"/>
</dbReference>
<keyword evidence="12 15" id="KW-0472">Membrane</keyword>
<evidence type="ECO:0000256" key="1">
    <source>
        <dbReference type="ARBA" id="ARBA00004418"/>
    </source>
</evidence>
<dbReference type="SUPFAM" id="SSF81464">
    <property type="entry name" value="Cytochrome c oxidase subunit II-like, transmembrane region"/>
    <property type="match status" value="1"/>
</dbReference>
<dbReference type="Pfam" id="PF06481">
    <property type="entry name" value="COX_ARM"/>
    <property type="match status" value="1"/>
</dbReference>
<feature type="domain" description="Cytochrome oxidase subunit II copper A binding" evidence="17">
    <location>
        <begin position="130"/>
        <end position="242"/>
    </location>
</feature>
<keyword evidence="4 15" id="KW-0813">Transport</keyword>
<reference evidence="19 20" key="1">
    <citation type="submission" date="2020-07" db="EMBL/GenBank/DDBJ databases">
        <title>Taxonomic revisions and descriptions of new bacterial species based on genomic comparisons in the high-G+C-content subgroup of the family Alcaligenaceae.</title>
        <authorList>
            <person name="Szabo A."/>
            <person name="Felfoldi T."/>
        </authorList>
    </citation>
    <scope>NUCLEOTIDE SEQUENCE [LARGE SCALE GENOMIC DNA]</scope>
    <source>
        <strain evidence="19 20">DSM 25264</strain>
    </source>
</reference>
<dbReference type="AlphaFoldDB" id="A0A853FBP0"/>
<protein>
    <recommendedName>
        <fullName evidence="15">Ubiquinol oxidase subunit 2</fullName>
    </recommendedName>
</protein>
<dbReference type="Proteomes" id="UP000580517">
    <property type="component" value="Unassembled WGS sequence"/>
</dbReference>
<dbReference type="PROSITE" id="PS50999">
    <property type="entry name" value="COX2_TM"/>
    <property type="match status" value="1"/>
</dbReference>
<dbReference type="GO" id="GO:0004129">
    <property type="term" value="F:cytochrome-c oxidase activity"/>
    <property type="evidence" value="ECO:0007669"/>
    <property type="project" value="UniProtKB-UniRule"/>
</dbReference>
<comment type="caution">
    <text evidence="19">The sequence shown here is derived from an EMBL/GenBank/DDBJ whole genome shotgun (WGS) entry which is preliminary data.</text>
</comment>
<dbReference type="InterPro" id="IPR011759">
    <property type="entry name" value="Cyt_c_oxidase_su2_TM_dom"/>
</dbReference>
<keyword evidence="13" id="KW-0564">Palmitate</keyword>
<dbReference type="PIRSF" id="PIRSF000292">
    <property type="entry name" value="Ubi_od_II"/>
    <property type="match status" value="1"/>
</dbReference>
<dbReference type="InterPro" id="IPR045187">
    <property type="entry name" value="CcO_II"/>
</dbReference>
<feature type="transmembrane region" description="Helical" evidence="16">
    <location>
        <begin position="40"/>
        <end position="66"/>
    </location>
</feature>
<keyword evidence="6 15" id="KW-0679">Respiratory chain</keyword>
<dbReference type="OrthoDB" id="9783445at2"/>
<evidence type="ECO:0000256" key="12">
    <source>
        <dbReference type="ARBA" id="ARBA00023136"/>
    </source>
</evidence>
<dbReference type="GO" id="GO:0005507">
    <property type="term" value="F:copper ion binding"/>
    <property type="evidence" value="ECO:0007669"/>
    <property type="project" value="InterPro"/>
</dbReference>
<dbReference type="SUPFAM" id="SSF49503">
    <property type="entry name" value="Cupredoxins"/>
    <property type="match status" value="1"/>
</dbReference>
<evidence type="ECO:0000259" key="17">
    <source>
        <dbReference type="PROSITE" id="PS50857"/>
    </source>
</evidence>
<keyword evidence="10 16" id="KW-1133">Transmembrane helix</keyword>
<dbReference type="Gene3D" id="1.10.287.90">
    <property type="match status" value="1"/>
</dbReference>
<evidence type="ECO:0000256" key="7">
    <source>
        <dbReference type="ARBA" id="ARBA00022692"/>
    </source>
</evidence>
<keyword evidence="9 15" id="KW-0249">Electron transport</keyword>
<dbReference type="PROSITE" id="PS51257">
    <property type="entry name" value="PROKAR_LIPOPROTEIN"/>
    <property type="match status" value="1"/>
</dbReference>
<evidence type="ECO:0000256" key="11">
    <source>
        <dbReference type="ARBA" id="ARBA00023002"/>
    </source>
</evidence>
<comment type="subcellular location">
    <subcellularLocation>
        <location evidence="2">Cell membrane</location>
        <topology evidence="2">Multi-pass membrane protein</topology>
    </subcellularLocation>
    <subcellularLocation>
        <location evidence="1">Periplasm</location>
    </subcellularLocation>
</comment>
<dbReference type="GO" id="GO:0009486">
    <property type="term" value="F:cytochrome bo3 ubiquinol oxidase activity"/>
    <property type="evidence" value="ECO:0007669"/>
    <property type="project" value="InterPro"/>
</dbReference>
<dbReference type="EMBL" id="JACCEW010000001">
    <property type="protein sequence ID" value="NYT35961.1"/>
    <property type="molecule type" value="Genomic_DNA"/>
</dbReference>
<dbReference type="InterPro" id="IPR036257">
    <property type="entry name" value="Cyt_c_oxidase_su2_TM_sf"/>
</dbReference>
<dbReference type="PANTHER" id="PTHR22888">
    <property type="entry name" value="CYTOCHROME C OXIDASE, SUBUNIT II"/>
    <property type="match status" value="1"/>
</dbReference>
<accession>A0A853FBP0</accession>
<dbReference type="InterPro" id="IPR006333">
    <property type="entry name" value="Cyt_o_ubiquinol_oxidase_su2"/>
</dbReference>
<evidence type="ECO:0000256" key="10">
    <source>
        <dbReference type="ARBA" id="ARBA00022989"/>
    </source>
</evidence>
<keyword evidence="11 15" id="KW-0560">Oxidoreductase</keyword>
<dbReference type="CDD" id="cd04212">
    <property type="entry name" value="CuRO_UO_II"/>
    <property type="match status" value="1"/>
</dbReference>
<evidence type="ECO:0000256" key="13">
    <source>
        <dbReference type="ARBA" id="ARBA00023139"/>
    </source>
</evidence>
<proteinExistence type="inferred from homology"/>
<evidence type="ECO:0000256" key="15">
    <source>
        <dbReference type="PIRNR" id="PIRNR000292"/>
    </source>
</evidence>
<keyword evidence="14" id="KW-0449">Lipoprotein</keyword>
<keyword evidence="8" id="KW-0732">Signal</keyword>
<evidence type="ECO:0000313" key="20">
    <source>
        <dbReference type="Proteomes" id="UP000580517"/>
    </source>
</evidence>
<evidence type="ECO:0000256" key="8">
    <source>
        <dbReference type="ARBA" id="ARBA00022729"/>
    </source>
</evidence>
<sequence>MFRIKSLKLFLISAVAFLLSGCNAVLLKPSGDIAVQQRDLIYIATGLMLIVIVPVIIATIVFAWRYRASNASARYEPDWDHSTKLELVIWSVPLMIIIALGSITWVSTHLLDPYRPLDRIEAGRPVPADVKPLTVEVVAMDWKWLFIYPEYGFATVNELAAPVDRPITFKITASSVMNSFFIPALAGQIYAMAGMQTMLHAVINKSGVYEGMSANYSGAGFSGMNFKFHGLSEADFEKWVAKNRSAGGELDRASYLKLEQPSQNDPVRRYASVAPDLYEAILNRCVRSGTICMRDMMHMDMKGGGGMEGVHHPGTPDMPMPHRHPPKLDASEISAADYVGDLCSYSEAEALARARAHGVSPDASLS</sequence>
<evidence type="ECO:0000256" key="14">
    <source>
        <dbReference type="ARBA" id="ARBA00023288"/>
    </source>
</evidence>
<evidence type="ECO:0000256" key="3">
    <source>
        <dbReference type="ARBA" id="ARBA00007866"/>
    </source>
</evidence>
<dbReference type="GO" id="GO:0005886">
    <property type="term" value="C:plasma membrane"/>
    <property type="evidence" value="ECO:0007669"/>
    <property type="project" value="UniProtKB-SubCell"/>
</dbReference>
<evidence type="ECO:0000256" key="16">
    <source>
        <dbReference type="SAM" id="Phobius"/>
    </source>
</evidence>
<dbReference type="InterPro" id="IPR034227">
    <property type="entry name" value="CuRO_UO_II"/>
</dbReference>
<gene>
    <name evidence="19" type="primary">cyoA</name>
    <name evidence="19" type="ORF">H0A68_03685</name>
</gene>
<feature type="transmembrane region" description="Helical" evidence="16">
    <location>
        <begin position="87"/>
        <end position="106"/>
    </location>
</feature>
<dbReference type="InterPro" id="IPR008972">
    <property type="entry name" value="Cupredoxin"/>
</dbReference>
<evidence type="ECO:0000256" key="5">
    <source>
        <dbReference type="ARBA" id="ARBA00022475"/>
    </source>
</evidence>
<dbReference type="RefSeq" id="WP_129967883.1">
    <property type="nucleotide sequence ID" value="NZ_JACCEW010000001.1"/>
</dbReference>
<comment type="similarity">
    <text evidence="3 15">Belongs to the cytochrome c oxidase subunit 2 family.</text>
</comment>
<evidence type="ECO:0000259" key="18">
    <source>
        <dbReference type="PROSITE" id="PS50999"/>
    </source>
</evidence>
<dbReference type="NCBIfam" id="TIGR01433">
    <property type="entry name" value="CyoA"/>
    <property type="match status" value="1"/>
</dbReference>
<feature type="domain" description="Cytochrome oxidase subunit II transmembrane region profile" evidence="18">
    <location>
        <begin position="18"/>
        <end position="115"/>
    </location>
</feature>
<dbReference type="InterPro" id="IPR002429">
    <property type="entry name" value="CcO_II-like_C"/>
</dbReference>